<sequence>MGLEERFNENYHRFTENEQYICRYLLEHKDSCIRLSITEFAGMCHVSESMLVRFAKKNGLSGYGELKARFRLEQDTGDRREGELLDLVTDSYHKMMDELMRRDMTSLFEKLHRARRVFLYGSGSAQTRAASEMKRIFLPVKEMFHINGHDMRGALSRVVTARDMAVIISLSGESGATVGLAEELRLRQVPMLSITRMGNNTLASVCDENLYIHSITLPASYGIEYEISTPYFILIEYLYLAYQDYLCMKLP</sequence>
<evidence type="ECO:0000256" key="1">
    <source>
        <dbReference type="ARBA" id="ARBA00023015"/>
    </source>
</evidence>
<dbReference type="Pfam" id="PF01380">
    <property type="entry name" value="SIS"/>
    <property type="match status" value="1"/>
</dbReference>
<dbReference type="PANTHER" id="PTHR30514">
    <property type="entry name" value="GLUCOKINASE"/>
    <property type="match status" value="1"/>
</dbReference>
<dbReference type="InterPro" id="IPR035472">
    <property type="entry name" value="RpiR-like_SIS"/>
</dbReference>
<dbReference type="CDD" id="cd05013">
    <property type="entry name" value="SIS_RpiR"/>
    <property type="match status" value="1"/>
</dbReference>
<dbReference type="Gene3D" id="1.10.10.10">
    <property type="entry name" value="Winged helix-like DNA-binding domain superfamily/Winged helix DNA-binding domain"/>
    <property type="match status" value="1"/>
</dbReference>
<dbReference type="PROSITE" id="PS51071">
    <property type="entry name" value="HTH_RPIR"/>
    <property type="match status" value="1"/>
</dbReference>
<keyword evidence="7" id="KW-1185">Reference proteome</keyword>
<dbReference type="Proteomes" id="UP001454086">
    <property type="component" value="Unassembled WGS sequence"/>
</dbReference>
<dbReference type="InterPro" id="IPR047640">
    <property type="entry name" value="RpiR-like"/>
</dbReference>
<evidence type="ECO:0000313" key="7">
    <source>
        <dbReference type="Proteomes" id="UP001454086"/>
    </source>
</evidence>
<evidence type="ECO:0000256" key="3">
    <source>
        <dbReference type="ARBA" id="ARBA00023163"/>
    </source>
</evidence>
<comment type="caution">
    <text evidence="6">The sequence shown here is derived from an EMBL/GenBank/DDBJ whole genome shotgun (WGS) entry which is preliminary data.</text>
</comment>
<keyword evidence="2" id="KW-0238">DNA-binding</keyword>
<dbReference type="PROSITE" id="PS51464">
    <property type="entry name" value="SIS"/>
    <property type="match status" value="1"/>
</dbReference>
<evidence type="ECO:0000313" key="6">
    <source>
        <dbReference type="EMBL" id="MEQ2427714.1"/>
    </source>
</evidence>
<dbReference type="PANTHER" id="PTHR30514:SF1">
    <property type="entry name" value="HTH-TYPE TRANSCRIPTIONAL REGULATOR HEXR-RELATED"/>
    <property type="match status" value="1"/>
</dbReference>
<feature type="domain" description="SIS" evidence="5">
    <location>
        <begin position="107"/>
        <end position="251"/>
    </location>
</feature>
<dbReference type="InterPro" id="IPR000281">
    <property type="entry name" value="HTH_RpiR"/>
</dbReference>
<name>A0ABV1DBG2_9FIRM</name>
<reference evidence="6 7" key="1">
    <citation type="submission" date="2024-03" db="EMBL/GenBank/DDBJ databases">
        <title>Human intestinal bacterial collection.</title>
        <authorList>
            <person name="Pauvert C."/>
            <person name="Hitch T.C.A."/>
            <person name="Clavel T."/>
        </authorList>
    </citation>
    <scope>NUCLEOTIDE SEQUENCE [LARGE SCALE GENOMIC DNA]</scope>
    <source>
        <strain evidence="6 7">CLA-SR-H021</strain>
    </source>
</reference>
<dbReference type="InterPro" id="IPR001347">
    <property type="entry name" value="SIS_dom"/>
</dbReference>
<proteinExistence type="predicted"/>
<dbReference type="InterPro" id="IPR009057">
    <property type="entry name" value="Homeodomain-like_sf"/>
</dbReference>
<dbReference type="InterPro" id="IPR046348">
    <property type="entry name" value="SIS_dom_sf"/>
</dbReference>
<dbReference type="InterPro" id="IPR036388">
    <property type="entry name" value="WH-like_DNA-bd_sf"/>
</dbReference>
<gene>
    <name evidence="6" type="ORF">WMQ36_22370</name>
</gene>
<organism evidence="6 7">
    <name type="scientific">Enterocloster hominis</name>
    <name type="common">ex Hitch et al. 2024</name>
    <dbReference type="NCBI Taxonomy" id="1917870"/>
    <lineage>
        <taxon>Bacteria</taxon>
        <taxon>Bacillati</taxon>
        <taxon>Bacillota</taxon>
        <taxon>Clostridia</taxon>
        <taxon>Lachnospirales</taxon>
        <taxon>Lachnospiraceae</taxon>
        <taxon>Enterocloster</taxon>
    </lineage>
</organism>
<evidence type="ECO:0000256" key="2">
    <source>
        <dbReference type="ARBA" id="ARBA00023125"/>
    </source>
</evidence>
<keyword evidence="3" id="KW-0804">Transcription</keyword>
<protein>
    <submittedName>
        <fullName evidence="6">MurR/RpiR family transcriptional regulator</fullName>
    </submittedName>
</protein>
<dbReference type="SUPFAM" id="SSF53697">
    <property type="entry name" value="SIS domain"/>
    <property type="match status" value="1"/>
</dbReference>
<evidence type="ECO:0000259" key="4">
    <source>
        <dbReference type="PROSITE" id="PS51071"/>
    </source>
</evidence>
<keyword evidence="1" id="KW-0805">Transcription regulation</keyword>
<evidence type="ECO:0000259" key="5">
    <source>
        <dbReference type="PROSITE" id="PS51464"/>
    </source>
</evidence>
<dbReference type="SUPFAM" id="SSF46689">
    <property type="entry name" value="Homeodomain-like"/>
    <property type="match status" value="1"/>
</dbReference>
<feature type="domain" description="HTH rpiR-type" evidence="4">
    <location>
        <begin position="1"/>
        <end position="77"/>
    </location>
</feature>
<accession>A0ABV1DBG2</accession>
<dbReference type="RefSeq" id="WP_025487205.1">
    <property type="nucleotide sequence ID" value="NZ_JAJFDX010000005.1"/>
</dbReference>
<dbReference type="Gene3D" id="3.40.50.10490">
    <property type="entry name" value="Glucose-6-phosphate isomerase like protein, domain 1"/>
    <property type="match status" value="1"/>
</dbReference>
<dbReference type="Pfam" id="PF01418">
    <property type="entry name" value="HTH_6"/>
    <property type="match status" value="1"/>
</dbReference>
<dbReference type="EMBL" id="JBBMFM010000122">
    <property type="protein sequence ID" value="MEQ2427714.1"/>
    <property type="molecule type" value="Genomic_DNA"/>
</dbReference>